<name>A0A8S5V318_9CAUD</name>
<feature type="domain" description="Virulence-associated protein E-like" evidence="1">
    <location>
        <begin position="461"/>
        <end position="679"/>
    </location>
</feature>
<proteinExistence type="predicted"/>
<organism evidence="2">
    <name type="scientific">Siphoviridae sp. ctt0c4</name>
    <dbReference type="NCBI Taxonomy" id="2825702"/>
    <lineage>
        <taxon>Viruses</taxon>
        <taxon>Duplodnaviria</taxon>
        <taxon>Heunggongvirae</taxon>
        <taxon>Uroviricota</taxon>
        <taxon>Caudoviricetes</taxon>
    </lineage>
</organism>
<dbReference type="PANTHER" id="PTHR34985">
    <property type="entry name" value="SLR0554 PROTEIN"/>
    <property type="match status" value="1"/>
</dbReference>
<reference evidence="2" key="1">
    <citation type="journal article" date="2021" name="Proc. Natl. Acad. Sci. U.S.A.">
        <title>A Catalog of Tens of Thousands of Viruses from Human Metagenomes Reveals Hidden Associations with Chronic Diseases.</title>
        <authorList>
            <person name="Tisza M.J."/>
            <person name="Buck C.B."/>
        </authorList>
    </citation>
    <scope>NUCLEOTIDE SEQUENCE</scope>
    <source>
        <strain evidence="2">Ctt0c4</strain>
    </source>
</reference>
<dbReference type="EMBL" id="BK016188">
    <property type="protein sequence ID" value="DAG01152.1"/>
    <property type="molecule type" value="Genomic_DNA"/>
</dbReference>
<sequence length="788" mass="90157">MLEKYLISVAGSSKSTNWKRKTYTWEALVEELSKPKMVGSETMKEFDRLAKSEKAIRKDVGGFVGGTLAGGRRTKNSVTGRSLITLDVDYGEDDFFFDFSMQFSCAAVIYGTRSDRPGKRRFRLIIPMDREIDNREEYEAASRKVAEIMGIELFDPTTFQAERLMYWGSVSKDQEFYFERQDGDALNVDELLGMYGGEDAWKDVRLWAFTDNEGRTIRSTVSEAGEPTDKPGIIGAFCRVYTVQEAIEKYLSDVYELCDHDRYTYKGGSSAAGMIVYDDKFAYSHHSTDPIGDGHVYNAYDLVRIHLFGHLGKEESEHAMARLVQEDESCLRELVAANDCMDDFDDVSDESVEETEEVLDWDLDSKGRKEVTIRNFVNAFRTDPLLNNLLAYDQFRGTIVYTRKPFFDSSKDKGDIFDDTAESIIRNRIETAHGIYSTGKMCDAIEYVANKNGFHPIKTFLDSLVWDGKPRIDTFLQTYMGAEDSIYTREAFRKMLVAAVARIYEPGTKFDTALIMVSHQGAGKSTLVQRLSKGWFNDSMTSLEGTKAYESIQNAWLVELAELSAIKKSDIEVMKNFLSKREDTYRAAYAKRIKTHRRQCVFFGSTNEDEFLKDQTGNRRFFPIAVKWNANSHYLFEKSFESTIDQLWAEAKELYDAGESLILSKTAESIANGIREEYTEVSSMHGLIEKFVNMKFPKNWDDWVYADRRDFVDGIGVFEEGTETRTDFCTFEIWCDGLGMPRKDFTVAKARELAGSLKRLGFVRNGQRNVNIYGRQSIYTRIISDTED</sequence>
<dbReference type="Pfam" id="PF05272">
    <property type="entry name" value="VapE-like_dom"/>
    <property type="match status" value="1"/>
</dbReference>
<dbReference type="InterPro" id="IPR007936">
    <property type="entry name" value="VapE-like_dom"/>
</dbReference>
<evidence type="ECO:0000259" key="1">
    <source>
        <dbReference type="Pfam" id="PF05272"/>
    </source>
</evidence>
<protein>
    <submittedName>
        <fullName evidence="2">Virulence associated protein E</fullName>
    </submittedName>
</protein>
<accession>A0A8S5V318</accession>
<evidence type="ECO:0000313" key="2">
    <source>
        <dbReference type="EMBL" id="DAG01152.1"/>
    </source>
</evidence>
<dbReference type="PANTHER" id="PTHR34985:SF1">
    <property type="entry name" value="SLR0554 PROTEIN"/>
    <property type="match status" value="1"/>
</dbReference>